<evidence type="ECO:0000259" key="1">
    <source>
        <dbReference type="PROSITE" id="PS51688"/>
    </source>
</evidence>
<organism evidence="2 3">
    <name type="scientific">Luteibacter sahnii</name>
    <dbReference type="NCBI Taxonomy" id="3021977"/>
    <lineage>
        <taxon>Bacteria</taxon>
        <taxon>Pseudomonadati</taxon>
        <taxon>Pseudomonadota</taxon>
        <taxon>Gammaproteobacteria</taxon>
        <taxon>Lysobacterales</taxon>
        <taxon>Rhodanobacteraceae</taxon>
        <taxon>Luteibacter</taxon>
    </lineage>
</organism>
<gene>
    <name evidence="2" type="ORF">P3W24_04055</name>
</gene>
<comment type="caution">
    <text evidence="2">The sequence shown here is derived from an EMBL/GenBank/DDBJ whole genome shotgun (WGS) entry which is preliminary data.</text>
</comment>
<protein>
    <recommendedName>
        <fullName evidence="1">Peptidase S74 domain-containing protein</fullName>
    </recommendedName>
</protein>
<sequence>MSINRVNFNSLANGGDNPTAALVKLDGNDADLDSRVTANVASIAAANANANGRLPTANPTFTGMMSKAGVTNEFCFRISNVNSAQGIGGTFTDWSGNRTPALQVDCQLNTAAYCVSRATHWGVKHLWAADVYEGGSAGGAVTEYCFHFATGLQRHRFLDSGAMIIAGTLTQNSDYRIKGQVLDVEASAASAALRLLRPIEYTDTRLPADSPRMAGFIAHELQAHLPLLVVGQKDAVQETVEWQGDTTPYPPGEEPEDWVPPVQVTVETPVLQSVNYDRQVVYLTAGWQEHDQRIADLESKLAAALSRIESMEAQ</sequence>
<evidence type="ECO:0000313" key="3">
    <source>
        <dbReference type="Proteomes" id="UP001528850"/>
    </source>
</evidence>
<keyword evidence="3" id="KW-1185">Reference proteome</keyword>
<dbReference type="Proteomes" id="UP001528850">
    <property type="component" value="Unassembled WGS sequence"/>
</dbReference>
<reference evidence="2 3" key="1">
    <citation type="journal article" date="2024" name="Curr. Microbiol.">
        <title>Luteibacter sahnii sp. nov., A Novel Yellow-Colored Xanthomonadin Pigment Producing Probiotic Bacterium from Healthy Rice Seed Microbiome.</title>
        <authorList>
            <person name="Jaiswal G."/>
            <person name="Rana R."/>
            <person name="Nayak P.K."/>
            <person name="Chouhan R."/>
            <person name="Gandhi S.G."/>
            <person name="Patel H.K."/>
            <person name="Patil P.B."/>
        </authorList>
    </citation>
    <scope>NUCLEOTIDE SEQUENCE [LARGE SCALE GENOMIC DNA]</scope>
    <source>
        <strain evidence="2 3">PPL201</strain>
    </source>
</reference>
<name>A0ABT6B7S6_9GAMM</name>
<evidence type="ECO:0000313" key="2">
    <source>
        <dbReference type="EMBL" id="MDF4024144.1"/>
    </source>
</evidence>
<dbReference type="InterPro" id="IPR030392">
    <property type="entry name" value="S74_ICA"/>
</dbReference>
<dbReference type="PROSITE" id="PS51688">
    <property type="entry name" value="ICA"/>
    <property type="match status" value="1"/>
</dbReference>
<dbReference type="EMBL" id="JARJJS010000001">
    <property type="protein sequence ID" value="MDF4024144.1"/>
    <property type="molecule type" value="Genomic_DNA"/>
</dbReference>
<accession>A0ABT6B7S6</accession>
<feature type="domain" description="Peptidase S74" evidence="1">
    <location>
        <begin position="173"/>
        <end position="301"/>
    </location>
</feature>
<proteinExistence type="predicted"/>